<name>A0ACC4ZS53_9BACL</name>
<sequence length="97" mass="10949">MSAYVIVDIKVEEEAVFKQYAELADALLQEVPGFRNLTLDPQPETLEGTWKPSIVVVHEFPTYEAAKQFYYSDDYAPLIKLRQSGTQANVILVNGRA</sequence>
<dbReference type="Proteomes" id="UP000074866">
    <property type="component" value="Unassembled WGS sequence"/>
</dbReference>
<comment type="caution">
    <text evidence="1">The sequence shown here is derived from an EMBL/GenBank/DDBJ whole genome shotgun (WGS) entry which is preliminary data.</text>
</comment>
<proteinExistence type="predicted"/>
<keyword evidence="2" id="KW-1185">Reference proteome</keyword>
<gene>
    <name evidence="1" type="ORF">NS115_16735</name>
</gene>
<reference evidence="1 2" key="1">
    <citation type="journal article" date="2016" name="Front. Microbiol.">
        <title>Genomic Resource of Rice Seed Associated Bacteria.</title>
        <authorList>
            <person name="Midha S."/>
            <person name="Bansal K."/>
            <person name="Sharma S."/>
            <person name="Kumar N."/>
            <person name="Patil P.P."/>
            <person name="Chaudhry V."/>
            <person name="Patil P.B."/>
        </authorList>
    </citation>
    <scope>NUCLEOTIDE SEQUENCE [LARGE SCALE GENOMIC DNA]</scope>
    <source>
        <strain evidence="1 2">NS115</strain>
    </source>
</reference>
<organism evidence="1 2">
    <name type="scientific">Paenibacillus jamilae</name>
    <dbReference type="NCBI Taxonomy" id="114136"/>
    <lineage>
        <taxon>Bacteria</taxon>
        <taxon>Bacillati</taxon>
        <taxon>Bacillota</taxon>
        <taxon>Bacilli</taxon>
        <taxon>Bacillales</taxon>
        <taxon>Paenibacillaceae</taxon>
        <taxon>Paenibacillus</taxon>
    </lineage>
</organism>
<dbReference type="EMBL" id="LDRX01000077">
    <property type="protein sequence ID" value="KTS81215.1"/>
    <property type="molecule type" value="Genomic_DNA"/>
</dbReference>
<evidence type="ECO:0000313" key="2">
    <source>
        <dbReference type="Proteomes" id="UP000074866"/>
    </source>
</evidence>
<evidence type="ECO:0000313" key="1">
    <source>
        <dbReference type="EMBL" id="KTS81215.1"/>
    </source>
</evidence>
<protein>
    <submittedName>
        <fullName evidence="1">Uncharacterized protein</fullName>
    </submittedName>
</protein>
<accession>A0ACC4ZS53</accession>